<organism evidence="3 6">
    <name type="scientific">Leptospira kmetyi</name>
    <dbReference type="NCBI Taxonomy" id="408139"/>
    <lineage>
        <taxon>Bacteria</taxon>
        <taxon>Pseudomonadati</taxon>
        <taxon>Spirochaetota</taxon>
        <taxon>Spirochaetia</taxon>
        <taxon>Leptospirales</taxon>
        <taxon>Leptospiraceae</taxon>
        <taxon>Leptospira</taxon>
    </lineage>
</organism>
<name>A0A2M9XQU2_9LEPT</name>
<protein>
    <submittedName>
        <fullName evidence="3">ATPase</fullName>
    </submittedName>
</protein>
<dbReference type="Gene3D" id="3.30.530.20">
    <property type="match status" value="1"/>
</dbReference>
<feature type="domain" description="Activator of Hsp90 ATPase homologue 1/2-like C-terminal" evidence="2">
    <location>
        <begin position="26"/>
        <end position="168"/>
    </location>
</feature>
<comment type="similarity">
    <text evidence="1">Belongs to the AHA1 family.</text>
</comment>
<dbReference type="SUPFAM" id="SSF55961">
    <property type="entry name" value="Bet v1-like"/>
    <property type="match status" value="1"/>
</dbReference>
<gene>
    <name evidence="4" type="ORF">CH378_08090</name>
    <name evidence="3" type="ORF">EFP84_19285</name>
</gene>
<accession>A0A2M9XQU2</accession>
<evidence type="ECO:0000256" key="1">
    <source>
        <dbReference type="ARBA" id="ARBA00006817"/>
    </source>
</evidence>
<dbReference type="RefSeq" id="WP_010572271.1">
    <property type="nucleotide sequence ID" value="NZ_CP033615.1"/>
</dbReference>
<evidence type="ECO:0000313" key="4">
    <source>
        <dbReference type="EMBL" id="PJZ30378.1"/>
    </source>
</evidence>
<dbReference type="OrthoDB" id="9805228at2"/>
<proteinExistence type="inferred from homology"/>
<dbReference type="InterPro" id="IPR013538">
    <property type="entry name" value="ASHA1/2-like_C"/>
</dbReference>
<dbReference type="Pfam" id="PF08327">
    <property type="entry name" value="AHSA1"/>
    <property type="match status" value="1"/>
</dbReference>
<keyword evidence="5" id="KW-1185">Reference proteome</keyword>
<evidence type="ECO:0000313" key="3">
    <source>
        <dbReference type="EMBL" id="AYV57776.1"/>
    </source>
</evidence>
<dbReference type="AlphaFoldDB" id="A0A2M9XQU2"/>
<evidence type="ECO:0000259" key="2">
    <source>
        <dbReference type="Pfam" id="PF08327"/>
    </source>
</evidence>
<dbReference type="InterPro" id="IPR023393">
    <property type="entry name" value="START-like_dom_sf"/>
</dbReference>
<dbReference type="Proteomes" id="UP000276407">
    <property type="component" value="Chromosome 2"/>
</dbReference>
<dbReference type="EMBL" id="CP033615">
    <property type="protein sequence ID" value="AYV57776.1"/>
    <property type="molecule type" value="Genomic_DNA"/>
</dbReference>
<dbReference type="KEGG" id="lkm:EFP84_19285"/>
<sequence>MKTNQKEVKMELRGDTEIVFTRYFAARRELVFDCHTKPELMRRWLIGPEGMTLDTCEVDLKVGGKYLFVYADAKGNRFGIYGNYREVNAPEKVTNTENYATDMPTFNLKTAVEDPNAMVEARTFTTEGDLTLMTHVCKFTSAEGRKIAMETNLADGMGEFYQPLDKLLSELS</sequence>
<reference evidence="4 5" key="1">
    <citation type="submission" date="2017-07" db="EMBL/GenBank/DDBJ databases">
        <title>Leptospira spp. isolated from tropical soils.</title>
        <authorList>
            <person name="Thibeaux R."/>
            <person name="Iraola G."/>
            <person name="Ferres I."/>
            <person name="Bierque E."/>
            <person name="Girault D."/>
            <person name="Soupe-Gilbert M.-E."/>
            <person name="Picardeau M."/>
            <person name="Goarant C."/>
        </authorList>
    </citation>
    <scope>NUCLEOTIDE SEQUENCE [LARGE SCALE GENOMIC DNA]</scope>
    <source>
        <strain evidence="4 5">JW2-C-B1</strain>
    </source>
</reference>
<dbReference type="EMBL" id="NPDP01000011">
    <property type="protein sequence ID" value="PJZ30378.1"/>
    <property type="molecule type" value="Genomic_DNA"/>
</dbReference>
<reference evidence="3 6" key="2">
    <citation type="submission" date="2018-11" db="EMBL/GenBank/DDBJ databases">
        <title>Complete genome sequence of Leptospira kmetyi isolate LS 001/16 from soil sample associated with a leptospirosis patient in Kelantan.</title>
        <authorList>
            <person name="Muhammad Yusoff F."/>
            <person name="Muhammad Yusoff S."/>
            <person name="Ahmad M.N."/>
            <person name="Yusof N.Y."/>
            <person name="Aziah I."/>
        </authorList>
    </citation>
    <scope>NUCLEOTIDE SEQUENCE [LARGE SCALE GENOMIC DNA]</scope>
    <source>
        <strain evidence="3 6">LS 001/16</strain>
    </source>
</reference>
<evidence type="ECO:0000313" key="5">
    <source>
        <dbReference type="Proteomes" id="UP000231919"/>
    </source>
</evidence>
<evidence type="ECO:0000313" key="6">
    <source>
        <dbReference type="Proteomes" id="UP000276407"/>
    </source>
</evidence>
<dbReference type="Proteomes" id="UP000231919">
    <property type="component" value="Unassembled WGS sequence"/>
</dbReference>